<dbReference type="GO" id="GO:0008610">
    <property type="term" value="P:lipid biosynthetic process"/>
    <property type="evidence" value="ECO:0007669"/>
    <property type="project" value="TreeGrafter"/>
</dbReference>
<dbReference type="OrthoDB" id="4169718at2"/>
<dbReference type="Pfam" id="PF00975">
    <property type="entry name" value="Thioesterase"/>
    <property type="match status" value="1"/>
</dbReference>
<reference evidence="4" key="1">
    <citation type="submission" date="2017-07" db="EMBL/GenBank/DDBJ databases">
        <title>Comparative genome mining reveals phylogenetic distribution patterns of secondary metabolites in Amycolatopsis.</title>
        <authorList>
            <person name="Adamek M."/>
            <person name="Alanjary M."/>
            <person name="Sales-Ortells H."/>
            <person name="Goodfellow M."/>
            <person name="Bull A.T."/>
            <person name="Kalinowski J."/>
            <person name="Ziemert N."/>
        </authorList>
    </citation>
    <scope>NUCLEOTIDE SEQUENCE [LARGE SCALE GENOMIC DNA]</scope>
    <source>
        <strain evidence="4">H5</strain>
    </source>
</reference>
<dbReference type="Gene3D" id="3.40.50.1820">
    <property type="entry name" value="alpha/beta hydrolase"/>
    <property type="match status" value="1"/>
</dbReference>
<evidence type="ECO:0000256" key="1">
    <source>
        <dbReference type="ARBA" id="ARBA00007169"/>
    </source>
</evidence>
<dbReference type="PANTHER" id="PTHR11487">
    <property type="entry name" value="THIOESTERASE"/>
    <property type="match status" value="1"/>
</dbReference>
<comment type="similarity">
    <text evidence="1">Belongs to the thioesterase family.</text>
</comment>
<dbReference type="InterPro" id="IPR012223">
    <property type="entry name" value="TEII"/>
</dbReference>
<accession>A0A229SK62</accession>
<proteinExistence type="inferred from homology"/>
<name>A0A229SK62_9PSEU</name>
<comment type="caution">
    <text evidence="3">The sequence shown here is derived from an EMBL/GenBank/DDBJ whole genome shotgun (WGS) entry which is preliminary data.</text>
</comment>
<dbReference type="InterPro" id="IPR029058">
    <property type="entry name" value="AB_hydrolase_fold"/>
</dbReference>
<dbReference type="AlphaFoldDB" id="A0A229SK62"/>
<dbReference type="InterPro" id="IPR001031">
    <property type="entry name" value="Thioesterase"/>
</dbReference>
<organism evidence="3 4">
    <name type="scientific">Amycolatopsis vastitatis</name>
    <dbReference type="NCBI Taxonomy" id="1905142"/>
    <lineage>
        <taxon>Bacteria</taxon>
        <taxon>Bacillati</taxon>
        <taxon>Actinomycetota</taxon>
        <taxon>Actinomycetes</taxon>
        <taxon>Pseudonocardiales</taxon>
        <taxon>Pseudonocardiaceae</taxon>
        <taxon>Amycolatopsis</taxon>
    </lineage>
</organism>
<evidence type="ECO:0000259" key="2">
    <source>
        <dbReference type="Pfam" id="PF00975"/>
    </source>
</evidence>
<gene>
    <name evidence="3" type="ORF">CF165_48160</name>
</gene>
<dbReference type="RefSeq" id="WP_093954309.1">
    <property type="nucleotide sequence ID" value="NZ_NMUL01000085.1"/>
</dbReference>
<evidence type="ECO:0000313" key="3">
    <source>
        <dbReference type="EMBL" id="OXM59357.1"/>
    </source>
</evidence>
<feature type="domain" description="Thioesterase" evidence="2">
    <location>
        <begin position="23"/>
        <end position="138"/>
    </location>
</feature>
<dbReference type="SUPFAM" id="SSF53474">
    <property type="entry name" value="alpha/beta-Hydrolases"/>
    <property type="match status" value="1"/>
</dbReference>
<sequence length="251" mass="26757">MVPGPECFPHDAGEPTDGVRGELFCLPFAGAGARVFAQWSSGSDAIRIRPIELPGKNTRLLEQPFSDLASCASYCADAIQEYGTGVPAGLLGHSAGAAVALATARVLEQRGCAARCVIACSALPPHENARWVERNAAAVPSSPPETADFPPELRRLVSRGFEADLAMSVQHLDGLRLRQTEVVLIAGEEEGELRSLATSWCDVTPGRSLRMVLVPGGHFAVTEAGYWARIEPAVRAAMEPRTRPRPEGPPQ</sequence>
<dbReference type="PANTHER" id="PTHR11487:SF0">
    <property type="entry name" value="S-ACYL FATTY ACID SYNTHASE THIOESTERASE, MEDIUM CHAIN"/>
    <property type="match status" value="1"/>
</dbReference>
<evidence type="ECO:0000313" key="4">
    <source>
        <dbReference type="Proteomes" id="UP000215199"/>
    </source>
</evidence>
<dbReference type="EMBL" id="NMUL01000085">
    <property type="protein sequence ID" value="OXM59357.1"/>
    <property type="molecule type" value="Genomic_DNA"/>
</dbReference>
<dbReference type="Proteomes" id="UP000215199">
    <property type="component" value="Unassembled WGS sequence"/>
</dbReference>
<keyword evidence="4" id="KW-1185">Reference proteome</keyword>
<protein>
    <recommendedName>
        <fullName evidence="2">Thioesterase domain-containing protein</fullName>
    </recommendedName>
</protein>